<evidence type="ECO:0000313" key="2">
    <source>
        <dbReference type="EMBL" id="ABU23799.1"/>
    </source>
</evidence>
<dbReference type="EMBL" id="AF135182">
    <property type="protein sequence ID" value="ABU23799.1"/>
    <property type="molecule type" value="Genomic_DNA"/>
</dbReference>
<protein>
    <submittedName>
        <fullName evidence="2">Sea37</fullName>
    </submittedName>
</protein>
<geneLocation type="plasmid" evidence="2">
    <name>pADAP</name>
</geneLocation>
<evidence type="ECO:0000256" key="1">
    <source>
        <dbReference type="SAM" id="MobiDB-lite"/>
    </source>
</evidence>
<reference evidence="2" key="4">
    <citation type="submission" date="2017-12" db="EMBL/GenBank/DDBJ databases">
        <authorList>
            <person name="Hurst M.R.H."/>
        </authorList>
    </citation>
    <scope>NUCLEOTIDE SEQUENCE</scope>
    <source>
        <strain evidence="2">A1MO2</strain>
        <plasmid evidence="2">pADAP</plasmid>
    </source>
</reference>
<name>A7M7F8_9GAMM</name>
<reference evidence="2" key="3">
    <citation type="journal article" date="2004" name="J. Bacteriol.">
        <title>Cloning Serratia entomophila antifeeding genes--a putative defective prophage active against the grass grub Costelytra zealandica.</title>
        <authorList>
            <person name="Hurst M.R."/>
            <person name="Glare T.R."/>
            <person name="Jackson T.A."/>
        </authorList>
    </citation>
    <scope>NUCLEOTIDE SEQUENCE</scope>
    <source>
        <strain evidence="2">A1MO2</strain>
        <plasmid evidence="2">pADAP</plasmid>
    </source>
</reference>
<reference evidence="2" key="1">
    <citation type="journal article" date="2000" name="J. Bacteriol.">
        <title>Plasmid-located pathogenicity determinants of Serratia entomophila, the causal agent of amber disease of grass grub, show similarity to the insecticidal toxins of Photorhabdus luminescens.</title>
        <authorList>
            <person name="Hurst M.R."/>
            <person name="Glare T.R."/>
            <person name="Jackson T.A."/>
            <person name="Ronson C.W."/>
        </authorList>
    </citation>
    <scope>NUCLEOTIDE SEQUENCE</scope>
    <source>
        <strain evidence="2">A1MO2</strain>
        <plasmid evidence="2">pADAP</plasmid>
    </source>
</reference>
<sequence>MRKAENAGAVPQAAAQMTDHREGVRTGEDTGNANPCGRSGTATFGLRRKPRRRHTLLVPACRAEKWKSARRLISEGSVTAGSRPAVTVGRKKENDKTDGSAMFRGPGHAGDPFRGQPWPP</sequence>
<gene>
    <name evidence="2" type="primary">sea37</name>
</gene>
<feature type="compositionally biased region" description="Basic and acidic residues" evidence="1">
    <location>
        <begin position="18"/>
        <end position="28"/>
    </location>
</feature>
<reference evidence="2" key="2">
    <citation type="journal article" date="2003" name="Plasmid">
        <title>Peripheral sequences of the Serratia entomophila pADAP virulence-associated region.</title>
        <authorList>
            <person name="Hurst M.R."/>
            <person name="O'Callaghan M."/>
            <person name="Glare T.R."/>
        </authorList>
    </citation>
    <scope>NUCLEOTIDE SEQUENCE</scope>
    <source>
        <strain evidence="2">A1MO2</strain>
        <plasmid evidence="2">pADAP</plasmid>
    </source>
</reference>
<keyword evidence="2" id="KW-0614">Plasmid</keyword>
<feature type="region of interest" description="Disordered" evidence="1">
    <location>
        <begin position="76"/>
        <end position="120"/>
    </location>
</feature>
<dbReference type="AlphaFoldDB" id="A7M7F8"/>
<proteinExistence type="predicted"/>
<organism evidence="2">
    <name type="scientific">Serratia entomophila</name>
    <dbReference type="NCBI Taxonomy" id="42906"/>
    <lineage>
        <taxon>Bacteria</taxon>
        <taxon>Pseudomonadati</taxon>
        <taxon>Pseudomonadota</taxon>
        <taxon>Gammaproteobacteria</taxon>
        <taxon>Enterobacterales</taxon>
        <taxon>Yersiniaceae</taxon>
        <taxon>Serratia</taxon>
    </lineage>
</organism>
<accession>A7M7F8</accession>
<feature type="region of interest" description="Disordered" evidence="1">
    <location>
        <begin position="1"/>
        <end position="51"/>
    </location>
</feature>